<reference evidence="3 4" key="1">
    <citation type="submission" date="2016-03" db="EMBL/GenBank/DDBJ databases">
        <authorList>
            <person name="Ploux O."/>
        </authorList>
    </citation>
    <scope>NUCLEOTIDE SEQUENCE [LARGE SCALE GENOMIC DNA]</scope>
    <source>
        <strain evidence="3 4">UAMH 11012</strain>
    </source>
</reference>
<dbReference type="InterPro" id="IPR013087">
    <property type="entry name" value="Znf_C2H2_type"/>
</dbReference>
<evidence type="ECO:0000256" key="1">
    <source>
        <dbReference type="SAM" id="MobiDB-lite"/>
    </source>
</evidence>
<organism evidence="3 4">
    <name type="scientific">Phialocephala subalpina</name>
    <dbReference type="NCBI Taxonomy" id="576137"/>
    <lineage>
        <taxon>Eukaryota</taxon>
        <taxon>Fungi</taxon>
        <taxon>Dikarya</taxon>
        <taxon>Ascomycota</taxon>
        <taxon>Pezizomycotina</taxon>
        <taxon>Leotiomycetes</taxon>
        <taxon>Helotiales</taxon>
        <taxon>Mollisiaceae</taxon>
        <taxon>Phialocephala</taxon>
        <taxon>Phialocephala fortinii species complex</taxon>
    </lineage>
</organism>
<feature type="region of interest" description="Disordered" evidence="1">
    <location>
        <begin position="356"/>
        <end position="380"/>
    </location>
</feature>
<dbReference type="EMBL" id="FJOG01000008">
    <property type="protein sequence ID" value="CZR56520.1"/>
    <property type="molecule type" value="Genomic_DNA"/>
</dbReference>
<feature type="domain" description="C2H2-type" evidence="2">
    <location>
        <begin position="430"/>
        <end position="464"/>
    </location>
</feature>
<dbReference type="Proteomes" id="UP000184330">
    <property type="component" value="Unassembled WGS sequence"/>
</dbReference>
<proteinExistence type="predicted"/>
<keyword evidence="4" id="KW-1185">Reference proteome</keyword>
<evidence type="ECO:0000313" key="3">
    <source>
        <dbReference type="EMBL" id="CZR56520.1"/>
    </source>
</evidence>
<feature type="compositionally biased region" description="Polar residues" evidence="1">
    <location>
        <begin position="356"/>
        <end position="375"/>
    </location>
</feature>
<feature type="domain" description="C2H2-type" evidence="2">
    <location>
        <begin position="390"/>
        <end position="420"/>
    </location>
</feature>
<feature type="compositionally biased region" description="Polar residues" evidence="1">
    <location>
        <begin position="180"/>
        <end position="197"/>
    </location>
</feature>
<accession>A0A1L7WUV0</accession>
<evidence type="ECO:0000313" key="4">
    <source>
        <dbReference type="Proteomes" id="UP000184330"/>
    </source>
</evidence>
<dbReference type="SMART" id="SM00355">
    <property type="entry name" value="ZnF_C2H2"/>
    <property type="match status" value="3"/>
</dbReference>
<evidence type="ECO:0000259" key="2">
    <source>
        <dbReference type="SMART" id="SM00355"/>
    </source>
</evidence>
<protein>
    <recommendedName>
        <fullName evidence="2">C2H2-type domain-containing protein</fullName>
    </recommendedName>
</protein>
<feature type="domain" description="C2H2-type" evidence="2">
    <location>
        <begin position="469"/>
        <end position="498"/>
    </location>
</feature>
<dbReference type="OrthoDB" id="2687452at2759"/>
<sequence>MVWQDGQHKLVFASSAQSRKIRKSIPPLVPIPISTPYQQETRIIFPSRGYDEHSTEAWNVPKSPLLQGGQSEVNASVMRGAQSRIESAVKRDENGLKFELQEEFLVDWPSNADADNAPIGEPPVPNYCCSTASKRKSISLEAPQLCQSNDNKKSKSCNPEARYCCRRSLSPEFLVPATKPKTTQTHEITTGLPQSGPMNIPSLLEQPEQQETVEYPICVPIDKWNESLNASFSDYTWTGEFCSARVETSINQTVTSFDTKFTPFEAPSANFDFDFDFDWKEIDESDFPIIGLEEDFPQYSAPGYFFGDKTLQRSAPSSLSSDELSEFDSWNSPCDMISWEWTSPEPASQFSTSFELSPASITPSTPEVSVSQNRSSDIRRRKSARREAWHACPIKHCSRRGTEGGFHRKDHLVQHLRTFHSWSHEDLVPGFCPHKGCCYSREPGNEKRVFSTFRDYSRHLRNGHDESVFNCPVPGCRRKGANGYSGQANLRRHVKTMHPHMIDKVMADQGHSFACLSDT</sequence>
<feature type="region of interest" description="Disordered" evidence="1">
    <location>
        <begin position="180"/>
        <end position="199"/>
    </location>
</feature>
<name>A0A1L7WUV0_9HELO</name>
<gene>
    <name evidence="3" type="ORF">PAC_06409</name>
</gene>
<dbReference type="STRING" id="576137.A0A1L7WUV0"/>
<dbReference type="AlphaFoldDB" id="A0A1L7WUV0"/>